<comment type="similarity">
    <text evidence="2">Belongs to the fatty acid desaturase CarF family.</text>
</comment>
<reference evidence="8 9" key="2">
    <citation type="journal article" date="2011" name="J. Bacteriol.">
        <title>Genomes of three methylotrophs from a single niche uncover genetic and metabolic divergence of Methylophilaceae.</title>
        <authorList>
            <person name="Lapidus A."/>
            <person name="Clum A."/>
            <person name="Labutti K."/>
            <person name="Kaluzhnaya M.G."/>
            <person name="Lim S."/>
            <person name="Beck D.A."/>
            <person name="Glavina Del Rio T."/>
            <person name="Nolan M."/>
            <person name="Mavromatis K."/>
            <person name="Huntemann M."/>
            <person name="Lucas S."/>
            <person name="Lidstrom M.E."/>
            <person name="Ivanova N."/>
            <person name="Chistoserdova L."/>
        </authorList>
    </citation>
    <scope>NUCLEOTIDE SEQUENCE [LARGE SCALE GENOMIC DNA]</scope>
    <source>
        <strain evidence="8 9">301</strain>
    </source>
</reference>
<evidence type="ECO:0000313" key="8">
    <source>
        <dbReference type="EMBL" id="ADI30247.1"/>
    </source>
</evidence>
<comment type="subcellular location">
    <subcellularLocation>
        <location evidence="1">Membrane</location>
        <topology evidence="1">Multi-pass membrane protein</topology>
    </subcellularLocation>
</comment>
<dbReference type="PANTHER" id="PTHR48230">
    <property type="match status" value="1"/>
</dbReference>
<dbReference type="Pfam" id="PF10520">
    <property type="entry name" value="Lipid_desat"/>
    <property type="match status" value="1"/>
</dbReference>
<evidence type="ECO:0000313" key="9">
    <source>
        <dbReference type="Proteomes" id="UP000000383"/>
    </source>
</evidence>
<sequence length="176" mass="20794">MNWSVEMLIAIKAILLTLLADFVSGFIHWLEDVYAKPGMRFIHQIAVDNQLHHTRPREFLKKNWWQSSWDIVLACAVLIATAWWFNVLSWEIVLFSVLITNANQIHKWSHQNHSEKHAIVKWLQTMHILQGPRQHGKHHSGEKNTHYCVMTNMLNPLLERIRFWRGLENLLSFTLA</sequence>
<evidence type="ECO:0000259" key="7">
    <source>
        <dbReference type="Pfam" id="PF10520"/>
    </source>
</evidence>
<feature type="domain" description="Lipid desaturase" evidence="7">
    <location>
        <begin position="18"/>
        <end position="173"/>
    </location>
</feature>
<dbReference type="KEGG" id="meh:M301_1875"/>
<evidence type="ECO:0000256" key="2">
    <source>
        <dbReference type="ARBA" id="ARBA00007620"/>
    </source>
</evidence>
<evidence type="ECO:0000256" key="1">
    <source>
        <dbReference type="ARBA" id="ARBA00004141"/>
    </source>
</evidence>
<reference evidence="9" key="1">
    <citation type="submission" date="2010-05" db="EMBL/GenBank/DDBJ databases">
        <title>Complete sequence of Methylotenera sp. 301.</title>
        <authorList>
            <person name="Lucas S."/>
            <person name="Copeland A."/>
            <person name="Lapidus A."/>
            <person name="Cheng J.-F."/>
            <person name="Bruce D."/>
            <person name="Goodwin L."/>
            <person name="Pitluck S."/>
            <person name="Clum A."/>
            <person name="Land M."/>
            <person name="Hauser L."/>
            <person name="Kyrpides N."/>
            <person name="Ivanova N."/>
            <person name="Chistoservova L."/>
            <person name="Kalyuzhnaya M."/>
            <person name="Woyke T."/>
        </authorList>
    </citation>
    <scope>NUCLEOTIDE SEQUENCE [LARGE SCALE GENOMIC DNA]</scope>
    <source>
        <strain evidence="9">301</strain>
    </source>
</reference>
<feature type="transmembrane region" description="Helical" evidence="6">
    <location>
        <begin position="7"/>
        <end position="30"/>
    </location>
</feature>
<dbReference type="STRING" id="666681.M301_1875"/>
<keyword evidence="3 6" id="KW-0812">Transmembrane</keyword>
<dbReference type="AlphaFoldDB" id="D7DJL2"/>
<feature type="transmembrane region" description="Helical" evidence="6">
    <location>
        <begin position="71"/>
        <end position="99"/>
    </location>
</feature>
<proteinExistence type="inferred from homology"/>
<evidence type="ECO:0000256" key="3">
    <source>
        <dbReference type="ARBA" id="ARBA00022692"/>
    </source>
</evidence>
<keyword evidence="9" id="KW-1185">Reference proteome</keyword>
<dbReference type="EMBL" id="CP002056">
    <property type="protein sequence ID" value="ADI30247.1"/>
    <property type="molecule type" value="Genomic_DNA"/>
</dbReference>
<dbReference type="PANTHER" id="PTHR48230:SF1">
    <property type="entry name" value="LIPID DESATURASE DOMAIN-CONTAINING PROTEIN"/>
    <property type="match status" value="1"/>
</dbReference>
<keyword evidence="4 6" id="KW-1133">Transmembrane helix</keyword>
<gene>
    <name evidence="8" type="ordered locus">M301_1875</name>
</gene>
<keyword evidence="5 6" id="KW-0472">Membrane</keyword>
<evidence type="ECO:0000256" key="6">
    <source>
        <dbReference type="SAM" id="Phobius"/>
    </source>
</evidence>
<dbReference type="Proteomes" id="UP000000383">
    <property type="component" value="Chromosome"/>
</dbReference>
<dbReference type="eggNOG" id="COG3000">
    <property type="taxonomic scope" value="Bacteria"/>
</dbReference>
<evidence type="ECO:0000256" key="4">
    <source>
        <dbReference type="ARBA" id="ARBA00022989"/>
    </source>
</evidence>
<accession>D7DJL2</accession>
<dbReference type="InterPro" id="IPR053335">
    <property type="entry name" value="Fatty_acid_desaturase_CarF"/>
</dbReference>
<organism evidence="8 9">
    <name type="scientific">Methylotenera versatilis (strain 301)</name>
    <dbReference type="NCBI Taxonomy" id="666681"/>
    <lineage>
        <taxon>Bacteria</taxon>
        <taxon>Pseudomonadati</taxon>
        <taxon>Pseudomonadota</taxon>
        <taxon>Betaproteobacteria</taxon>
        <taxon>Nitrosomonadales</taxon>
        <taxon>Methylophilaceae</taxon>
        <taxon>Methylotenera</taxon>
    </lineage>
</organism>
<evidence type="ECO:0000256" key="5">
    <source>
        <dbReference type="ARBA" id="ARBA00023136"/>
    </source>
</evidence>
<dbReference type="GO" id="GO:0016020">
    <property type="term" value="C:membrane"/>
    <property type="evidence" value="ECO:0007669"/>
    <property type="project" value="UniProtKB-SubCell"/>
</dbReference>
<name>D7DJL2_METV0</name>
<protein>
    <recommendedName>
        <fullName evidence="7">Lipid desaturase domain-containing protein</fullName>
    </recommendedName>
</protein>
<dbReference type="InterPro" id="IPR019547">
    <property type="entry name" value="Lipid_desat"/>
</dbReference>
<dbReference type="HOGENOM" id="CLU_065233_1_0_4"/>